<dbReference type="AlphaFoldDB" id="A0AAD9WWJ6"/>
<dbReference type="Proteomes" id="UP001280121">
    <property type="component" value="Unassembled WGS sequence"/>
</dbReference>
<dbReference type="InterPro" id="IPR040256">
    <property type="entry name" value="At4g02000-like"/>
</dbReference>
<evidence type="ECO:0000313" key="2">
    <source>
        <dbReference type="Proteomes" id="UP001280121"/>
    </source>
</evidence>
<dbReference type="PANTHER" id="PTHR31286:SF167">
    <property type="entry name" value="OS09G0268800 PROTEIN"/>
    <property type="match status" value="1"/>
</dbReference>
<keyword evidence="2" id="KW-1185">Reference proteome</keyword>
<accession>A0AAD9WWJ6</accession>
<reference evidence="1" key="1">
    <citation type="journal article" date="2023" name="Plant J.">
        <title>Genome sequences and population genomics provide insights into the demographic history, inbreeding, and mutation load of two 'living fossil' tree species of Dipteronia.</title>
        <authorList>
            <person name="Feng Y."/>
            <person name="Comes H.P."/>
            <person name="Chen J."/>
            <person name="Zhu S."/>
            <person name="Lu R."/>
            <person name="Zhang X."/>
            <person name="Li P."/>
            <person name="Qiu J."/>
            <person name="Olsen K.M."/>
            <person name="Qiu Y."/>
        </authorList>
    </citation>
    <scope>NUCLEOTIDE SEQUENCE</scope>
    <source>
        <strain evidence="1">KIB01</strain>
    </source>
</reference>
<proteinExistence type="predicted"/>
<gene>
    <name evidence="1" type="ORF">Ddye_020408</name>
</gene>
<protein>
    <submittedName>
        <fullName evidence="1">Uncharacterized protein</fullName>
    </submittedName>
</protein>
<name>A0AAD9WWJ6_9ROSI</name>
<comment type="caution">
    <text evidence="1">The sequence shown here is derived from an EMBL/GenBank/DDBJ whole genome shotgun (WGS) entry which is preliminary data.</text>
</comment>
<organism evidence="1 2">
    <name type="scientific">Dipteronia dyeriana</name>
    <dbReference type="NCBI Taxonomy" id="168575"/>
    <lineage>
        <taxon>Eukaryota</taxon>
        <taxon>Viridiplantae</taxon>
        <taxon>Streptophyta</taxon>
        <taxon>Embryophyta</taxon>
        <taxon>Tracheophyta</taxon>
        <taxon>Spermatophyta</taxon>
        <taxon>Magnoliopsida</taxon>
        <taxon>eudicotyledons</taxon>
        <taxon>Gunneridae</taxon>
        <taxon>Pentapetalae</taxon>
        <taxon>rosids</taxon>
        <taxon>malvids</taxon>
        <taxon>Sapindales</taxon>
        <taxon>Sapindaceae</taxon>
        <taxon>Hippocastanoideae</taxon>
        <taxon>Acereae</taxon>
        <taxon>Dipteronia</taxon>
    </lineage>
</organism>
<dbReference type="PANTHER" id="PTHR31286">
    <property type="entry name" value="GLYCINE-RICH CELL WALL STRUCTURAL PROTEIN 1.8-LIKE"/>
    <property type="match status" value="1"/>
</dbReference>
<evidence type="ECO:0000313" key="1">
    <source>
        <dbReference type="EMBL" id="KAK2645213.1"/>
    </source>
</evidence>
<sequence length="188" mass="21047">MEEAILMATIEVEIMEETYDAGLVEGQVRGLTVNYVPIQDMVLGSAIDGLIKDSKEALLFLQQMMKLSNMEEKCQECLREEKDDEDCQKIIVGVPWSFDNALVALEILFGKGRMENMSFKYADICVQIHQNPLLCMTKDIGMFLGGMIGAVVDVDEGEAGDCAGKFMRVKVKIEIDKPLRRCLRGHFG</sequence>
<dbReference type="EMBL" id="JANJYI010000006">
    <property type="protein sequence ID" value="KAK2645213.1"/>
    <property type="molecule type" value="Genomic_DNA"/>
</dbReference>